<gene>
    <name evidence="8" type="ORF">G3O08_18245</name>
</gene>
<comment type="catalytic activity">
    <reaction evidence="6">
        <text>adenosine(37) in tRNA1(Val) + S-adenosyl-L-methionine = N(6)-methyladenosine(37) in tRNA1(Val) + S-adenosyl-L-homocysteine + H(+)</text>
        <dbReference type="Rhea" id="RHEA:43160"/>
        <dbReference type="Rhea" id="RHEA-COMP:10369"/>
        <dbReference type="Rhea" id="RHEA-COMP:10370"/>
        <dbReference type="ChEBI" id="CHEBI:15378"/>
        <dbReference type="ChEBI" id="CHEBI:57856"/>
        <dbReference type="ChEBI" id="CHEBI:59789"/>
        <dbReference type="ChEBI" id="CHEBI:74411"/>
        <dbReference type="ChEBI" id="CHEBI:74449"/>
        <dbReference type="EC" id="2.1.1.223"/>
    </reaction>
</comment>
<evidence type="ECO:0000259" key="7">
    <source>
        <dbReference type="Pfam" id="PF05175"/>
    </source>
</evidence>
<evidence type="ECO:0000256" key="5">
    <source>
        <dbReference type="ARBA" id="ARBA00022694"/>
    </source>
</evidence>
<dbReference type="GO" id="GO:0003676">
    <property type="term" value="F:nucleic acid binding"/>
    <property type="evidence" value="ECO:0007669"/>
    <property type="project" value="InterPro"/>
</dbReference>
<dbReference type="Proteomes" id="UP000486602">
    <property type="component" value="Unassembled WGS sequence"/>
</dbReference>
<reference evidence="8 9" key="1">
    <citation type="submission" date="2020-02" db="EMBL/GenBank/DDBJ databases">
        <title>Out from the shadows clarifying the taxonomy of the family Cryomorphaceae and related taxa by utilizing the GTDB taxonomic framework.</title>
        <authorList>
            <person name="Bowman J.P."/>
        </authorList>
    </citation>
    <scope>NUCLEOTIDE SEQUENCE [LARGE SCALE GENOMIC DNA]</scope>
    <source>
        <strain evidence="8 9">QSSC 1-22</strain>
    </source>
</reference>
<dbReference type="PANTHER" id="PTHR47739:SF1">
    <property type="entry name" value="TRNA1(VAL) (ADENINE(37)-N6)-METHYLTRANSFERASE"/>
    <property type="match status" value="1"/>
</dbReference>
<dbReference type="InterPro" id="IPR002052">
    <property type="entry name" value="DNA_methylase_N6_adenine_CS"/>
</dbReference>
<evidence type="ECO:0000313" key="8">
    <source>
        <dbReference type="EMBL" id="NEN25435.1"/>
    </source>
</evidence>
<sequence>MSKPFTFKQFTVSQEYALMKVGTDGVLLGAWCTCENAKTALDIGTGTGLIALMLAQRNSNLSITAIEPNDRAIQDAAPNFENSDWHDRIVLHKANLNTFKATDQKFDLIVANPPFFKNSLRTPDADRTMARHIDDFSPRAFAEAAMNCLNPKGVLSGIYPIDSFEEFDHAASVVGLIPSRLCAVRPTPEKPAHRMLFEYSFAERQTTLIEELIIEENGRHNYSKPYRELTREFYLSF</sequence>
<dbReference type="GO" id="GO:0032259">
    <property type="term" value="P:methylation"/>
    <property type="evidence" value="ECO:0007669"/>
    <property type="project" value="UniProtKB-KW"/>
</dbReference>
<keyword evidence="4 6" id="KW-0949">S-adenosyl-L-methionine</keyword>
<evidence type="ECO:0000256" key="2">
    <source>
        <dbReference type="ARBA" id="ARBA00022603"/>
    </source>
</evidence>
<dbReference type="Pfam" id="PF05175">
    <property type="entry name" value="MTS"/>
    <property type="match status" value="1"/>
</dbReference>
<proteinExistence type="inferred from homology"/>
<protein>
    <recommendedName>
        <fullName evidence="6">tRNA1(Val) (adenine(37)-N6)-methyltransferase</fullName>
        <ecNumber evidence="6">2.1.1.223</ecNumber>
    </recommendedName>
    <alternativeName>
        <fullName evidence="6">tRNA m6A37 methyltransferase</fullName>
    </alternativeName>
</protein>
<comment type="function">
    <text evidence="6">Specifically methylates the adenine in position 37 of tRNA(1)(Val) (anticodon cmo5UAC).</text>
</comment>
<comment type="similarity">
    <text evidence="6">Belongs to the methyltransferase superfamily. tRNA (adenine-N(6)-)-methyltransferase family.</text>
</comment>
<evidence type="ECO:0000256" key="1">
    <source>
        <dbReference type="ARBA" id="ARBA00022490"/>
    </source>
</evidence>
<keyword evidence="3 6" id="KW-0808">Transferase</keyword>
<dbReference type="PANTHER" id="PTHR47739">
    <property type="entry name" value="TRNA1(VAL) (ADENINE(37)-N6)-METHYLTRANSFERASE"/>
    <property type="match status" value="1"/>
</dbReference>
<dbReference type="RefSeq" id="WP_163286892.1">
    <property type="nucleotide sequence ID" value="NZ_JAAGVY010000054.1"/>
</dbReference>
<evidence type="ECO:0000313" key="9">
    <source>
        <dbReference type="Proteomes" id="UP000486602"/>
    </source>
</evidence>
<dbReference type="InterPro" id="IPR022882">
    <property type="entry name" value="tRNA_adenine-N6_MeTrfase"/>
</dbReference>
<name>A0A7K3WXS0_9FLAO</name>
<evidence type="ECO:0000256" key="4">
    <source>
        <dbReference type="ARBA" id="ARBA00022691"/>
    </source>
</evidence>
<dbReference type="InterPro" id="IPR050210">
    <property type="entry name" value="tRNA_Adenine-N(6)_MTase"/>
</dbReference>
<accession>A0A7K3WXS0</accession>
<keyword evidence="9" id="KW-1185">Reference proteome</keyword>
<dbReference type="EC" id="2.1.1.223" evidence="6"/>
<comment type="subcellular location">
    <subcellularLocation>
        <location evidence="6">Cytoplasm</location>
    </subcellularLocation>
</comment>
<feature type="domain" description="Methyltransferase small" evidence="7">
    <location>
        <begin position="36"/>
        <end position="125"/>
    </location>
</feature>
<dbReference type="GO" id="GO:0005737">
    <property type="term" value="C:cytoplasm"/>
    <property type="evidence" value="ECO:0007669"/>
    <property type="project" value="UniProtKB-SubCell"/>
</dbReference>
<dbReference type="InterPro" id="IPR007848">
    <property type="entry name" value="Small_mtfrase_dom"/>
</dbReference>
<evidence type="ECO:0000256" key="6">
    <source>
        <dbReference type="HAMAP-Rule" id="MF_01872"/>
    </source>
</evidence>
<dbReference type="HAMAP" id="MF_01872">
    <property type="entry name" value="tRNA_methyltr_YfiC"/>
    <property type="match status" value="1"/>
</dbReference>
<keyword evidence="1 6" id="KW-0963">Cytoplasm</keyword>
<comment type="caution">
    <text evidence="8">The sequence shown here is derived from an EMBL/GenBank/DDBJ whole genome shotgun (WGS) entry which is preliminary data.</text>
</comment>
<dbReference type="GO" id="GO:0008033">
    <property type="term" value="P:tRNA processing"/>
    <property type="evidence" value="ECO:0007669"/>
    <property type="project" value="UniProtKB-UniRule"/>
</dbReference>
<dbReference type="GO" id="GO:0016430">
    <property type="term" value="F:tRNA (adenine-N6)-methyltransferase activity"/>
    <property type="evidence" value="ECO:0007669"/>
    <property type="project" value="UniProtKB-UniRule"/>
</dbReference>
<dbReference type="EMBL" id="JAAGVY010000054">
    <property type="protein sequence ID" value="NEN25435.1"/>
    <property type="molecule type" value="Genomic_DNA"/>
</dbReference>
<organism evidence="8 9">
    <name type="scientific">Cryomorpha ignava</name>
    <dbReference type="NCBI Taxonomy" id="101383"/>
    <lineage>
        <taxon>Bacteria</taxon>
        <taxon>Pseudomonadati</taxon>
        <taxon>Bacteroidota</taxon>
        <taxon>Flavobacteriia</taxon>
        <taxon>Flavobacteriales</taxon>
        <taxon>Cryomorphaceae</taxon>
        <taxon>Cryomorpha</taxon>
    </lineage>
</organism>
<dbReference type="PROSITE" id="PS00092">
    <property type="entry name" value="N6_MTASE"/>
    <property type="match status" value="1"/>
</dbReference>
<dbReference type="InterPro" id="IPR029063">
    <property type="entry name" value="SAM-dependent_MTases_sf"/>
</dbReference>
<dbReference type="SUPFAM" id="SSF53335">
    <property type="entry name" value="S-adenosyl-L-methionine-dependent methyltransferases"/>
    <property type="match status" value="1"/>
</dbReference>
<keyword evidence="2 6" id="KW-0489">Methyltransferase</keyword>
<dbReference type="CDD" id="cd02440">
    <property type="entry name" value="AdoMet_MTases"/>
    <property type="match status" value="1"/>
</dbReference>
<keyword evidence="5 6" id="KW-0819">tRNA processing</keyword>
<dbReference type="AlphaFoldDB" id="A0A7K3WXS0"/>
<evidence type="ECO:0000256" key="3">
    <source>
        <dbReference type="ARBA" id="ARBA00022679"/>
    </source>
</evidence>
<dbReference type="Gene3D" id="3.40.50.150">
    <property type="entry name" value="Vaccinia Virus protein VP39"/>
    <property type="match status" value="1"/>
</dbReference>